<organism evidence="2 3">
    <name type="scientific">Eubacterium cellulosolvens (strain ATCC 43171 / JCM 9499 / 6)</name>
    <name type="common">Cillobacterium cellulosolvens</name>
    <dbReference type="NCBI Taxonomy" id="633697"/>
    <lineage>
        <taxon>Bacteria</taxon>
        <taxon>Bacillati</taxon>
        <taxon>Bacillota</taxon>
        <taxon>Clostridia</taxon>
        <taxon>Eubacteriales</taxon>
        <taxon>Eubacteriaceae</taxon>
        <taxon>Eubacterium</taxon>
    </lineage>
</organism>
<dbReference type="eggNOG" id="COG2608">
    <property type="taxonomic scope" value="Bacteria"/>
</dbReference>
<dbReference type="Proteomes" id="UP000005753">
    <property type="component" value="Chromosome"/>
</dbReference>
<dbReference type="STRING" id="633697.EubceDRAFT1_2417"/>
<dbReference type="Pfam" id="PF00403">
    <property type="entry name" value="HMA"/>
    <property type="match status" value="1"/>
</dbReference>
<feature type="domain" description="HMA" evidence="1">
    <location>
        <begin position="1"/>
        <end position="64"/>
    </location>
</feature>
<dbReference type="Gene3D" id="3.30.70.100">
    <property type="match status" value="1"/>
</dbReference>
<proteinExistence type="predicted"/>
<sequence>MKKKFKCEIDCANCAAKVEEAIRKIDGVTDAKVNFMLQKFTLEAEDDRFDAILKEAIETGKKIEPDFSVEV</sequence>
<dbReference type="SUPFAM" id="SSF55008">
    <property type="entry name" value="HMA, heavy metal-associated domain"/>
    <property type="match status" value="1"/>
</dbReference>
<accession>I5AWH0</accession>
<reference evidence="2 3" key="2">
    <citation type="submission" date="2012-02" db="EMBL/GenBank/DDBJ databases">
        <title>Improved High-Quality Draft sequence of Eubacterium cellulosolvens 6.</title>
        <authorList>
            <consortium name="US DOE Joint Genome Institute"/>
            <person name="Lucas S."/>
            <person name="Han J."/>
            <person name="Lapidus A."/>
            <person name="Cheng J.-F."/>
            <person name="Goodwin L."/>
            <person name="Pitluck S."/>
            <person name="Peters L."/>
            <person name="Mikhailova N."/>
            <person name="Gu W."/>
            <person name="Detter J.C."/>
            <person name="Han C."/>
            <person name="Tapia R."/>
            <person name="Land M."/>
            <person name="Hauser L."/>
            <person name="Kyrpides N."/>
            <person name="Ivanova N."/>
            <person name="Pagani I."/>
            <person name="Johnson E."/>
            <person name="Mukhopadhyay B."/>
            <person name="Anderson I."/>
            <person name="Woyke T."/>
        </authorList>
    </citation>
    <scope>NUCLEOTIDE SEQUENCE [LARGE SCALE GENOMIC DNA]</scope>
    <source>
        <strain evidence="2 3">6</strain>
    </source>
</reference>
<evidence type="ECO:0000313" key="3">
    <source>
        <dbReference type="Proteomes" id="UP000005753"/>
    </source>
</evidence>
<protein>
    <submittedName>
        <fullName evidence="2">Cation transport ATPase</fullName>
    </submittedName>
</protein>
<dbReference type="GO" id="GO:0046872">
    <property type="term" value="F:metal ion binding"/>
    <property type="evidence" value="ECO:0007669"/>
    <property type="project" value="InterPro"/>
</dbReference>
<reference evidence="2 3" key="1">
    <citation type="submission" date="2010-08" db="EMBL/GenBank/DDBJ databases">
        <authorList>
            <consortium name="US DOE Joint Genome Institute (JGI-PGF)"/>
            <person name="Lucas S."/>
            <person name="Copeland A."/>
            <person name="Lapidus A."/>
            <person name="Cheng J.-F."/>
            <person name="Bruce D."/>
            <person name="Goodwin L."/>
            <person name="Pitluck S."/>
            <person name="Land M.L."/>
            <person name="Hauser L."/>
            <person name="Chang Y.-J."/>
            <person name="Anderson I.J."/>
            <person name="Johnson E."/>
            <person name="Mulhopadhyay B."/>
            <person name="Kyrpides N."/>
            <person name="Woyke T.J."/>
        </authorList>
    </citation>
    <scope>NUCLEOTIDE SEQUENCE [LARGE SCALE GENOMIC DNA]</scope>
    <source>
        <strain evidence="2 3">6</strain>
    </source>
</reference>
<keyword evidence="3" id="KW-1185">Reference proteome</keyword>
<evidence type="ECO:0000313" key="2">
    <source>
        <dbReference type="EMBL" id="EIM58143.1"/>
    </source>
</evidence>
<dbReference type="EMBL" id="CM001487">
    <property type="protein sequence ID" value="EIM58143.1"/>
    <property type="molecule type" value="Genomic_DNA"/>
</dbReference>
<dbReference type="OrthoDB" id="7068874at2"/>
<dbReference type="InterPro" id="IPR036163">
    <property type="entry name" value="HMA_dom_sf"/>
</dbReference>
<dbReference type="AlphaFoldDB" id="I5AWH0"/>
<dbReference type="CDD" id="cd00371">
    <property type="entry name" value="HMA"/>
    <property type="match status" value="1"/>
</dbReference>
<dbReference type="InterPro" id="IPR006121">
    <property type="entry name" value="HMA_dom"/>
</dbReference>
<evidence type="ECO:0000259" key="1">
    <source>
        <dbReference type="PROSITE" id="PS50846"/>
    </source>
</evidence>
<gene>
    <name evidence="2" type="ORF">EubceDRAFT1_2417</name>
</gene>
<dbReference type="PROSITE" id="PS50846">
    <property type="entry name" value="HMA_2"/>
    <property type="match status" value="1"/>
</dbReference>
<dbReference type="HOGENOM" id="CLU_134973_9_1_9"/>
<name>I5AWH0_EUBC6</name>